<dbReference type="InterPro" id="IPR028992">
    <property type="entry name" value="Hedgehog/Intein_dom"/>
</dbReference>
<comment type="caution">
    <text evidence="2">The sequence shown here is derived from an EMBL/GenBank/DDBJ whole genome shotgun (WGS) entry which is preliminary data.</text>
</comment>
<dbReference type="Pfam" id="PF13403">
    <property type="entry name" value="Hint_2"/>
    <property type="match status" value="1"/>
</dbReference>
<gene>
    <name evidence="2" type="ORF">JF290_05110</name>
</gene>
<dbReference type="Proteomes" id="UP000619079">
    <property type="component" value="Unassembled WGS sequence"/>
</dbReference>
<proteinExistence type="predicted"/>
<name>A0A8J7JFV8_9RHOB</name>
<evidence type="ECO:0000259" key="1">
    <source>
        <dbReference type="Pfam" id="PF13403"/>
    </source>
</evidence>
<sequence length="260" mass="28084">MTLPIPLNTASRRAIQNHPAGMADPAALRAQPRPQLRRYSVWSLLPGGTLAETRRIAPALPIFEDAFCAFSRGSMVETEAGAVAVEDLLPGDRIVTQDGVQPLLWKGSTTLVPGRSETQGRKRHLARIMADGFGVQRPMSCVIAGPSARLLHTPPHLRAMCDGAQMLTPIQEFIDGMTVIETAPPTPVELFHLGLARHAAIRVNGLEFETYHPGPNAARLLSQAMRPVFLSLFPHVDQLCDFGPLAFARAGDGQHDAVSA</sequence>
<dbReference type="AlphaFoldDB" id="A0A8J7JFV8"/>
<reference evidence="2" key="1">
    <citation type="submission" date="2020-12" db="EMBL/GenBank/DDBJ databases">
        <title>Sedimentitalea sp. nov., isolated from sand in Incheon.</title>
        <authorList>
            <person name="Kim W."/>
        </authorList>
    </citation>
    <scope>NUCLEOTIDE SEQUENCE</scope>
    <source>
        <strain evidence="2">CAU 1593</strain>
    </source>
</reference>
<evidence type="ECO:0000313" key="2">
    <source>
        <dbReference type="EMBL" id="MBJ6370894.1"/>
    </source>
</evidence>
<organism evidence="2 3">
    <name type="scientific">Sedimentitalea arenosa</name>
    <dbReference type="NCBI Taxonomy" id="2798803"/>
    <lineage>
        <taxon>Bacteria</taxon>
        <taxon>Pseudomonadati</taxon>
        <taxon>Pseudomonadota</taxon>
        <taxon>Alphaproteobacteria</taxon>
        <taxon>Rhodobacterales</taxon>
        <taxon>Paracoccaceae</taxon>
        <taxon>Sedimentitalea</taxon>
    </lineage>
</organism>
<feature type="domain" description="Hedgehog/Intein (Hint)" evidence="1">
    <location>
        <begin position="68"/>
        <end position="214"/>
    </location>
</feature>
<dbReference type="EMBL" id="JAELVR010000003">
    <property type="protein sequence ID" value="MBJ6370894.1"/>
    <property type="molecule type" value="Genomic_DNA"/>
</dbReference>
<keyword evidence="3" id="KW-1185">Reference proteome</keyword>
<protein>
    <submittedName>
        <fullName evidence="2">Hint domain-containing protein</fullName>
    </submittedName>
</protein>
<evidence type="ECO:0000313" key="3">
    <source>
        <dbReference type="Proteomes" id="UP000619079"/>
    </source>
</evidence>
<accession>A0A8J7JFV8</accession>
<dbReference type="RefSeq" id="WP_199023691.1">
    <property type="nucleotide sequence ID" value="NZ_JAELVR010000003.1"/>
</dbReference>